<evidence type="ECO:0000313" key="1">
    <source>
        <dbReference type="EMBL" id="KAK9112123.1"/>
    </source>
</evidence>
<keyword evidence="2" id="KW-1185">Reference proteome</keyword>
<name>A0AAP0IB90_9MAGN</name>
<dbReference type="Proteomes" id="UP001419268">
    <property type="component" value="Unassembled WGS sequence"/>
</dbReference>
<comment type="caution">
    <text evidence="1">The sequence shown here is derived from an EMBL/GenBank/DDBJ whole genome shotgun (WGS) entry which is preliminary data.</text>
</comment>
<dbReference type="EMBL" id="JBBNAG010000008">
    <property type="protein sequence ID" value="KAK9112123.1"/>
    <property type="molecule type" value="Genomic_DNA"/>
</dbReference>
<evidence type="ECO:0000313" key="2">
    <source>
        <dbReference type="Proteomes" id="UP001419268"/>
    </source>
</evidence>
<sequence length="115" mass="12401">MRASSELLSRRSRFLSVARCRLTIRVAAALSTVSPLVVLSTTAPSPSPPLLLAVRASAPSMSVEASGRPLPSCPSRLSCRPPPRLLPRRSSHQPLLLSSSFWRLLSLYVCVLGHS</sequence>
<gene>
    <name evidence="1" type="ORF">Scep_019642</name>
</gene>
<accession>A0AAP0IB90</accession>
<organism evidence="1 2">
    <name type="scientific">Stephania cephalantha</name>
    <dbReference type="NCBI Taxonomy" id="152367"/>
    <lineage>
        <taxon>Eukaryota</taxon>
        <taxon>Viridiplantae</taxon>
        <taxon>Streptophyta</taxon>
        <taxon>Embryophyta</taxon>
        <taxon>Tracheophyta</taxon>
        <taxon>Spermatophyta</taxon>
        <taxon>Magnoliopsida</taxon>
        <taxon>Ranunculales</taxon>
        <taxon>Menispermaceae</taxon>
        <taxon>Menispermoideae</taxon>
        <taxon>Cissampelideae</taxon>
        <taxon>Stephania</taxon>
    </lineage>
</organism>
<reference evidence="1 2" key="1">
    <citation type="submission" date="2024-01" db="EMBL/GenBank/DDBJ databases">
        <title>Genome assemblies of Stephania.</title>
        <authorList>
            <person name="Yang L."/>
        </authorList>
    </citation>
    <scope>NUCLEOTIDE SEQUENCE [LARGE SCALE GENOMIC DNA]</scope>
    <source>
        <strain evidence="1">JXDWG</strain>
        <tissue evidence="1">Leaf</tissue>
    </source>
</reference>
<protein>
    <submittedName>
        <fullName evidence="1">Uncharacterized protein</fullName>
    </submittedName>
</protein>
<dbReference type="AlphaFoldDB" id="A0AAP0IB90"/>
<proteinExistence type="predicted"/>